<feature type="transmembrane region" description="Helical" evidence="2">
    <location>
        <begin position="20"/>
        <end position="41"/>
    </location>
</feature>
<feature type="region of interest" description="Disordered" evidence="1">
    <location>
        <begin position="217"/>
        <end position="239"/>
    </location>
</feature>
<dbReference type="EMBL" id="JAUKTR010000004">
    <property type="protein sequence ID" value="MDO1560001.1"/>
    <property type="molecule type" value="Genomic_DNA"/>
</dbReference>
<keyword evidence="2" id="KW-0472">Membrane</keyword>
<sequence length="239" mass="24846">MTAQATVIQAFGRTAPRRRLAAAVAVVIAAHALVFWALGLVRPAFPPPVDTIIDVFIAPPLARRPPSPAATSQAPRAAVQRPTDASPTPDVSTSPFAAAETAPPAGAAPAVAPPQPRQNFPESWRSRCGLAPEVRVLTPSQRADCERVILGAVSGEPPRGGGGGSAAYRRQLEAEGAAALARYEYMRAPARAGGANTRSYDGPGSNFGMGQMSDMIIPMATTGGGQGTRRPDPNQPRRE</sequence>
<evidence type="ECO:0000256" key="2">
    <source>
        <dbReference type="SAM" id="Phobius"/>
    </source>
</evidence>
<comment type="caution">
    <text evidence="3">The sequence shown here is derived from an EMBL/GenBank/DDBJ whole genome shotgun (WGS) entry which is preliminary data.</text>
</comment>
<feature type="compositionally biased region" description="Polar residues" evidence="1">
    <location>
        <begin position="83"/>
        <end position="94"/>
    </location>
</feature>
<dbReference type="Proteomes" id="UP001169063">
    <property type="component" value="Unassembled WGS sequence"/>
</dbReference>
<feature type="compositionally biased region" description="Basic and acidic residues" evidence="1">
    <location>
        <begin position="229"/>
        <end position="239"/>
    </location>
</feature>
<dbReference type="RefSeq" id="WP_302110429.1">
    <property type="nucleotide sequence ID" value="NZ_JAUKTR010000004.1"/>
</dbReference>
<organism evidence="3 4">
    <name type="scientific">Peiella sedimenti</name>
    <dbReference type="NCBI Taxonomy" id="3061083"/>
    <lineage>
        <taxon>Bacteria</taxon>
        <taxon>Pseudomonadati</taxon>
        <taxon>Pseudomonadota</taxon>
        <taxon>Alphaproteobacteria</taxon>
        <taxon>Caulobacterales</taxon>
        <taxon>Caulobacteraceae</taxon>
        <taxon>Peiella</taxon>
    </lineage>
</organism>
<evidence type="ECO:0000313" key="4">
    <source>
        <dbReference type="Proteomes" id="UP001169063"/>
    </source>
</evidence>
<keyword evidence="2" id="KW-1133">Transmembrane helix</keyword>
<evidence type="ECO:0000256" key="1">
    <source>
        <dbReference type="SAM" id="MobiDB-lite"/>
    </source>
</evidence>
<proteinExistence type="predicted"/>
<gene>
    <name evidence="3" type="ORF">Q0812_11245</name>
</gene>
<reference evidence="3" key="1">
    <citation type="submission" date="2023-07" db="EMBL/GenBank/DDBJ databases">
        <title>Brevundimonas soil sp. nov., isolated from the soil of chemical plant.</title>
        <authorList>
            <person name="Wu N."/>
        </authorList>
    </citation>
    <scope>NUCLEOTIDE SEQUENCE</scope>
    <source>
        <strain evidence="3">XZ-24</strain>
    </source>
</reference>
<feature type="region of interest" description="Disordered" evidence="1">
    <location>
        <begin position="64"/>
        <end position="123"/>
    </location>
</feature>
<feature type="region of interest" description="Disordered" evidence="1">
    <location>
        <begin position="193"/>
        <end position="212"/>
    </location>
</feature>
<evidence type="ECO:0000313" key="3">
    <source>
        <dbReference type="EMBL" id="MDO1560001.1"/>
    </source>
</evidence>
<feature type="compositionally biased region" description="Low complexity" evidence="1">
    <location>
        <begin position="69"/>
        <end position="78"/>
    </location>
</feature>
<keyword evidence="2" id="KW-0812">Transmembrane</keyword>
<protein>
    <submittedName>
        <fullName evidence="3">Uncharacterized protein</fullName>
    </submittedName>
</protein>
<name>A0ABT8SNC5_9CAUL</name>
<keyword evidence="4" id="KW-1185">Reference proteome</keyword>
<feature type="compositionally biased region" description="Low complexity" evidence="1">
    <location>
        <begin position="95"/>
        <end position="110"/>
    </location>
</feature>
<accession>A0ABT8SNC5</accession>